<proteinExistence type="inferred from homology"/>
<name>A0ABV6LN82_9BACI</name>
<dbReference type="RefSeq" id="WP_377347173.1">
    <property type="nucleotide sequence ID" value="NZ_JBHLTP010000008.1"/>
</dbReference>
<dbReference type="PIRSF" id="PIRSF002854">
    <property type="entry name" value="MetQ"/>
    <property type="match status" value="1"/>
</dbReference>
<dbReference type="PROSITE" id="PS51257">
    <property type="entry name" value="PROKAR_LIPOPROTEIN"/>
    <property type="match status" value="1"/>
</dbReference>
<sequence length="280" mass="30731">MKKILTVLISSLFILVLAACGTSGESSEGGDSSSEETKKVTVGASSTPHAEILEEAKPVLADKGVELDIQTYQDYILPNKDLEGGEIDANFFQHTPYLEDQKEEFGYEFVSLGKVHIEPMGVYSKNIESVEDIKEGTEVIMSRSVADHGRILSLFESKDLIELKEGVSKKNAKIEDIAKNPKNLQFSADVDAGLLPQNYEREEDSLVAINTNYAIEAGLNPKEDSLFMEGSESPYANLLVTTSDNKDNEALQKVLEVLQSEEIASFIEEKYNGAVVPVSE</sequence>
<comment type="subcellular location">
    <subcellularLocation>
        <location evidence="1">Membrane</location>
        <topology evidence="1">Lipid-anchor</topology>
    </subcellularLocation>
</comment>
<reference evidence="9 10" key="1">
    <citation type="submission" date="2024-09" db="EMBL/GenBank/DDBJ databases">
        <authorList>
            <person name="Sun Q."/>
            <person name="Mori K."/>
        </authorList>
    </citation>
    <scope>NUCLEOTIDE SEQUENCE [LARGE SCALE GENOMIC DNA]</scope>
    <source>
        <strain evidence="9 10">NCAIM B.02529</strain>
    </source>
</reference>
<keyword evidence="5 6" id="KW-0449">Lipoprotein</keyword>
<feature type="signal peptide" evidence="8">
    <location>
        <begin position="1"/>
        <end position="18"/>
    </location>
</feature>
<protein>
    <recommendedName>
        <fullName evidence="6">Lipoprotein</fullName>
    </recommendedName>
</protein>
<organism evidence="9 10">
    <name type="scientific">Pontibacillus salicampi</name>
    <dbReference type="NCBI Taxonomy" id="1449801"/>
    <lineage>
        <taxon>Bacteria</taxon>
        <taxon>Bacillati</taxon>
        <taxon>Bacillota</taxon>
        <taxon>Bacilli</taxon>
        <taxon>Bacillales</taxon>
        <taxon>Bacillaceae</taxon>
        <taxon>Pontibacillus</taxon>
    </lineage>
</organism>
<dbReference type="EMBL" id="JBHLTP010000008">
    <property type="protein sequence ID" value="MFC0523846.1"/>
    <property type="molecule type" value="Genomic_DNA"/>
</dbReference>
<evidence type="ECO:0000313" key="10">
    <source>
        <dbReference type="Proteomes" id="UP001589836"/>
    </source>
</evidence>
<dbReference type="InterPro" id="IPR004872">
    <property type="entry name" value="Lipoprotein_NlpA"/>
</dbReference>
<dbReference type="PANTHER" id="PTHR30429">
    <property type="entry name" value="D-METHIONINE-BINDING LIPOPROTEIN METQ"/>
    <property type="match status" value="1"/>
</dbReference>
<dbReference type="SUPFAM" id="SSF53850">
    <property type="entry name" value="Periplasmic binding protein-like II"/>
    <property type="match status" value="1"/>
</dbReference>
<feature type="chain" id="PRO_5046830476" description="Lipoprotein" evidence="8">
    <location>
        <begin position="19"/>
        <end position="280"/>
    </location>
</feature>
<dbReference type="Gene3D" id="3.40.190.10">
    <property type="entry name" value="Periplasmic binding protein-like II"/>
    <property type="match status" value="2"/>
</dbReference>
<keyword evidence="10" id="KW-1185">Reference proteome</keyword>
<evidence type="ECO:0000256" key="7">
    <source>
        <dbReference type="SAM" id="MobiDB-lite"/>
    </source>
</evidence>
<dbReference type="PANTHER" id="PTHR30429:SF0">
    <property type="entry name" value="METHIONINE-BINDING LIPOPROTEIN METQ"/>
    <property type="match status" value="1"/>
</dbReference>
<evidence type="ECO:0000313" key="9">
    <source>
        <dbReference type="EMBL" id="MFC0523846.1"/>
    </source>
</evidence>
<dbReference type="Proteomes" id="UP001589836">
    <property type="component" value="Unassembled WGS sequence"/>
</dbReference>
<evidence type="ECO:0000256" key="1">
    <source>
        <dbReference type="ARBA" id="ARBA00004635"/>
    </source>
</evidence>
<evidence type="ECO:0000256" key="3">
    <source>
        <dbReference type="ARBA" id="ARBA00023136"/>
    </source>
</evidence>
<evidence type="ECO:0000256" key="5">
    <source>
        <dbReference type="ARBA" id="ARBA00023288"/>
    </source>
</evidence>
<evidence type="ECO:0000256" key="2">
    <source>
        <dbReference type="ARBA" id="ARBA00022729"/>
    </source>
</evidence>
<evidence type="ECO:0000256" key="8">
    <source>
        <dbReference type="SAM" id="SignalP"/>
    </source>
</evidence>
<keyword evidence="2 8" id="KW-0732">Signal</keyword>
<keyword evidence="4" id="KW-0564">Palmitate</keyword>
<feature type="region of interest" description="Disordered" evidence="7">
    <location>
        <begin position="24"/>
        <end position="46"/>
    </location>
</feature>
<comment type="similarity">
    <text evidence="6">Belongs to the nlpA lipoprotein family.</text>
</comment>
<keyword evidence="3" id="KW-0472">Membrane</keyword>
<accession>A0ABV6LN82</accession>
<dbReference type="Pfam" id="PF03180">
    <property type="entry name" value="Lipoprotein_9"/>
    <property type="match status" value="1"/>
</dbReference>
<comment type="caution">
    <text evidence="9">The sequence shown here is derived from an EMBL/GenBank/DDBJ whole genome shotgun (WGS) entry which is preliminary data.</text>
</comment>
<evidence type="ECO:0000256" key="4">
    <source>
        <dbReference type="ARBA" id="ARBA00023139"/>
    </source>
</evidence>
<gene>
    <name evidence="9" type="ORF">ACFFGV_09785</name>
</gene>
<evidence type="ECO:0000256" key="6">
    <source>
        <dbReference type="PIRNR" id="PIRNR002854"/>
    </source>
</evidence>